<keyword evidence="2" id="KW-0863">Zinc-finger</keyword>
<dbReference type="InterPro" id="IPR018957">
    <property type="entry name" value="Znf_C3HC4_RING-type"/>
</dbReference>
<evidence type="ECO:0000256" key="3">
    <source>
        <dbReference type="ARBA" id="ARBA00022833"/>
    </source>
</evidence>
<organism evidence="6 7">
    <name type="scientific">Zalerion maritima</name>
    <dbReference type="NCBI Taxonomy" id="339359"/>
    <lineage>
        <taxon>Eukaryota</taxon>
        <taxon>Fungi</taxon>
        <taxon>Dikarya</taxon>
        <taxon>Ascomycota</taxon>
        <taxon>Pezizomycotina</taxon>
        <taxon>Sordariomycetes</taxon>
        <taxon>Lulworthiomycetidae</taxon>
        <taxon>Lulworthiales</taxon>
        <taxon>Lulworthiaceae</taxon>
        <taxon>Zalerion</taxon>
    </lineage>
</organism>
<comment type="caution">
    <text evidence="6">The sequence shown here is derived from an EMBL/GenBank/DDBJ whole genome shotgun (WGS) entry which is preliminary data.</text>
</comment>
<dbReference type="GO" id="GO:0008270">
    <property type="term" value="F:zinc ion binding"/>
    <property type="evidence" value="ECO:0007669"/>
    <property type="project" value="UniProtKB-KW"/>
</dbReference>
<dbReference type="SUPFAM" id="SSF57850">
    <property type="entry name" value="RING/U-box"/>
    <property type="match status" value="1"/>
</dbReference>
<dbReference type="Pfam" id="PF00097">
    <property type="entry name" value="zf-C3HC4"/>
    <property type="match status" value="1"/>
</dbReference>
<sequence>MPEVVVSNPAAPTLAAAAPLLSDPGSAKAALATNTVTLADSPAAPELSPGVSHTPPVGEAPNWTKDICEICWLPVQGKRPSKKQQKQQKNQNKEKKWWHWKKEQPEDDLEEYWIELPCKHRFGSSCLKEWRKTEDEAAENRAVGMGQARNQCPTCKKGYLHHTCHRKSRAKIVRGYQATKRFLTLSPPEICVKCELDAIDDSMHEYLPYWEHGVASYVVGIVLFGTVPHNQLHGYEPVTRNRQFVLRHLPHSWRDSMEHIWHTKISVGTFENPKEVAVQFLHYRAARKPTKAERKQQRIETKARRKQKRNLVTKSRGNNSNTKQNDDGTASTRSPIQASRVMEGNRNPVASDIDSTGRGRQCGDSQRPTSL</sequence>
<feature type="region of interest" description="Disordered" evidence="4">
    <location>
        <begin position="79"/>
        <end position="99"/>
    </location>
</feature>
<evidence type="ECO:0000256" key="4">
    <source>
        <dbReference type="SAM" id="MobiDB-lite"/>
    </source>
</evidence>
<keyword evidence="3" id="KW-0862">Zinc</keyword>
<reference evidence="6" key="1">
    <citation type="submission" date="2022-07" db="EMBL/GenBank/DDBJ databases">
        <title>Draft genome sequence of Zalerion maritima ATCC 34329, a (micro)plastics degrading marine fungus.</title>
        <authorList>
            <person name="Paco A."/>
            <person name="Goncalves M.F.M."/>
            <person name="Rocha-Santos T.A.P."/>
            <person name="Alves A."/>
        </authorList>
    </citation>
    <scope>NUCLEOTIDE SEQUENCE</scope>
    <source>
        <strain evidence="6">ATCC 34329</strain>
    </source>
</reference>
<dbReference type="Gene3D" id="3.30.40.10">
    <property type="entry name" value="Zinc/RING finger domain, C3HC4 (zinc finger)"/>
    <property type="match status" value="1"/>
</dbReference>
<dbReference type="EMBL" id="JAKWBI020000023">
    <property type="protein sequence ID" value="KAJ2905857.1"/>
    <property type="molecule type" value="Genomic_DNA"/>
</dbReference>
<proteinExistence type="predicted"/>
<evidence type="ECO:0000313" key="7">
    <source>
        <dbReference type="Proteomes" id="UP001201980"/>
    </source>
</evidence>
<dbReference type="Proteomes" id="UP001201980">
    <property type="component" value="Unassembled WGS sequence"/>
</dbReference>
<feature type="region of interest" description="Disordered" evidence="4">
    <location>
        <begin position="287"/>
        <end position="371"/>
    </location>
</feature>
<feature type="compositionally biased region" description="Basic and acidic residues" evidence="4">
    <location>
        <begin position="290"/>
        <end position="302"/>
    </location>
</feature>
<protein>
    <recommendedName>
        <fullName evidence="5">Zinc finger C3HC4 RING-type domain-containing protein</fullName>
    </recommendedName>
</protein>
<evidence type="ECO:0000256" key="2">
    <source>
        <dbReference type="ARBA" id="ARBA00022771"/>
    </source>
</evidence>
<evidence type="ECO:0000259" key="5">
    <source>
        <dbReference type="Pfam" id="PF00097"/>
    </source>
</evidence>
<dbReference type="AlphaFoldDB" id="A0AAD5RWL0"/>
<evidence type="ECO:0000256" key="1">
    <source>
        <dbReference type="ARBA" id="ARBA00022723"/>
    </source>
</evidence>
<feature type="domain" description="Zinc finger C3HC4 RING-type" evidence="5">
    <location>
        <begin position="109"/>
        <end position="155"/>
    </location>
</feature>
<gene>
    <name evidence="6" type="ORF">MKZ38_004105</name>
</gene>
<feature type="compositionally biased region" description="Polar residues" evidence="4">
    <location>
        <begin position="312"/>
        <end position="337"/>
    </location>
</feature>
<keyword evidence="7" id="KW-1185">Reference proteome</keyword>
<evidence type="ECO:0000313" key="6">
    <source>
        <dbReference type="EMBL" id="KAJ2905857.1"/>
    </source>
</evidence>
<name>A0AAD5RWL0_9PEZI</name>
<accession>A0AAD5RWL0</accession>
<keyword evidence="1" id="KW-0479">Metal-binding</keyword>
<dbReference type="InterPro" id="IPR013083">
    <property type="entry name" value="Znf_RING/FYVE/PHD"/>
</dbReference>